<protein>
    <submittedName>
        <fullName evidence="1">Uncharacterized protein</fullName>
    </submittedName>
</protein>
<evidence type="ECO:0000313" key="1">
    <source>
        <dbReference type="EMBL" id="QJB03200.1"/>
    </source>
</evidence>
<dbReference type="EMBL" id="MT143830">
    <property type="protein sequence ID" value="QJB03200.1"/>
    <property type="molecule type" value="Genomic_DNA"/>
</dbReference>
<dbReference type="AlphaFoldDB" id="A0A6M3MAF5"/>
<accession>A0A6M3MAF5</accession>
<gene>
    <name evidence="1" type="ORF">MM171B00856_0013</name>
</gene>
<proteinExistence type="predicted"/>
<name>A0A6M3MAF5_9ZZZZ</name>
<organism evidence="1">
    <name type="scientific">viral metagenome</name>
    <dbReference type="NCBI Taxonomy" id="1070528"/>
    <lineage>
        <taxon>unclassified sequences</taxon>
        <taxon>metagenomes</taxon>
        <taxon>organismal metagenomes</taxon>
    </lineage>
</organism>
<reference evidence="1" key="1">
    <citation type="submission" date="2020-03" db="EMBL/GenBank/DDBJ databases">
        <title>The deep terrestrial virosphere.</title>
        <authorList>
            <person name="Holmfeldt K."/>
            <person name="Nilsson E."/>
            <person name="Simone D."/>
            <person name="Lopez-Fernandez M."/>
            <person name="Wu X."/>
            <person name="de Brujin I."/>
            <person name="Lundin D."/>
            <person name="Andersson A."/>
            <person name="Bertilsson S."/>
            <person name="Dopson M."/>
        </authorList>
    </citation>
    <scope>NUCLEOTIDE SEQUENCE</scope>
    <source>
        <strain evidence="1">MM171B00856</strain>
    </source>
</reference>
<sequence length="107" mass="12107">MTTKQRTWTQAGKEHTKGRQEELSEMFERLEWQSIPCTMPMAPGEGIKGVIKELRIPNVDQVSYSHELAPYGLMGIKAHYKNGDATIYMADQGDSIVILASDFYPRS</sequence>